<dbReference type="InterPro" id="IPR002110">
    <property type="entry name" value="Ankyrin_rpt"/>
</dbReference>
<dbReference type="PANTHER" id="PTHR24171:SF9">
    <property type="entry name" value="ANKYRIN REPEAT DOMAIN-CONTAINING PROTEIN 39"/>
    <property type="match status" value="1"/>
</dbReference>
<organism evidence="4 5">
    <name type="scientific">Pogonomyrmex barbatus</name>
    <name type="common">red harvester ant</name>
    <dbReference type="NCBI Taxonomy" id="144034"/>
    <lineage>
        <taxon>Eukaryota</taxon>
        <taxon>Metazoa</taxon>
        <taxon>Ecdysozoa</taxon>
        <taxon>Arthropoda</taxon>
        <taxon>Hexapoda</taxon>
        <taxon>Insecta</taxon>
        <taxon>Pterygota</taxon>
        <taxon>Neoptera</taxon>
        <taxon>Endopterygota</taxon>
        <taxon>Hymenoptera</taxon>
        <taxon>Apocrita</taxon>
        <taxon>Aculeata</taxon>
        <taxon>Formicoidea</taxon>
        <taxon>Formicidae</taxon>
        <taxon>Myrmicinae</taxon>
        <taxon>Pogonomyrmex</taxon>
    </lineage>
</organism>
<evidence type="ECO:0000256" key="2">
    <source>
        <dbReference type="ARBA" id="ARBA00023043"/>
    </source>
</evidence>
<gene>
    <name evidence="5" type="primary">LOC105429168</name>
</gene>
<dbReference type="SUPFAM" id="SSF48403">
    <property type="entry name" value="Ankyrin repeat"/>
    <property type="match status" value="1"/>
</dbReference>
<feature type="repeat" description="ANK" evidence="3">
    <location>
        <begin position="78"/>
        <end position="110"/>
    </location>
</feature>
<keyword evidence="4" id="KW-1185">Reference proteome</keyword>
<dbReference type="PROSITE" id="PS50297">
    <property type="entry name" value="ANK_REP_REGION"/>
    <property type="match status" value="2"/>
</dbReference>
<protein>
    <submittedName>
        <fullName evidence="5">Osteoclast-stimulating factor 1-like</fullName>
    </submittedName>
</protein>
<dbReference type="GeneID" id="105429168"/>
<feature type="non-terminal residue" evidence="5">
    <location>
        <position position="1"/>
    </location>
</feature>
<feature type="repeat" description="ANK" evidence="3">
    <location>
        <begin position="44"/>
        <end position="66"/>
    </location>
</feature>
<reference evidence="5" key="1">
    <citation type="submission" date="2025-08" db="UniProtKB">
        <authorList>
            <consortium name="RefSeq"/>
        </authorList>
    </citation>
    <scope>IDENTIFICATION</scope>
</reference>
<dbReference type="AlphaFoldDB" id="A0A8N1S6M3"/>
<sequence>LLFVVEEQTQEIELPLHDAARRDNVSFLKEYLKQGISGTSLDAAGNTPLYWAARTGHLECAKELLNLVNPVINAQNKMGDTPLHIAASHGHLEMVNLLLEHNADMTLKNNDGYIAEELASDMSIKNAIQLQQRKCDNTYRYGDEDYADDSD</sequence>
<evidence type="ECO:0000313" key="5">
    <source>
        <dbReference type="RefSeq" id="XP_025074544.1"/>
    </source>
</evidence>
<name>A0A8N1S6M3_9HYME</name>
<dbReference type="PRINTS" id="PR01415">
    <property type="entry name" value="ANKYRIN"/>
</dbReference>
<dbReference type="InterPro" id="IPR036770">
    <property type="entry name" value="Ankyrin_rpt-contain_sf"/>
</dbReference>
<evidence type="ECO:0000256" key="3">
    <source>
        <dbReference type="PROSITE-ProRule" id="PRU00023"/>
    </source>
</evidence>
<evidence type="ECO:0000313" key="4">
    <source>
        <dbReference type="Proteomes" id="UP000504615"/>
    </source>
</evidence>
<dbReference type="RefSeq" id="XP_025074544.1">
    <property type="nucleotide sequence ID" value="XM_025218759.1"/>
</dbReference>
<proteinExistence type="predicted"/>
<keyword evidence="2 3" id="KW-0040">ANK repeat</keyword>
<dbReference type="PROSITE" id="PS50088">
    <property type="entry name" value="ANK_REPEAT"/>
    <property type="match status" value="2"/>
</dbReference>
<dbReference type="OrthoDB" id="4506189at2759"/>
<dbReference type="Proteomes" id="UP000504615">
    <property type="component" value="Unplaced"/>
</dbReference>
<accession>A0A8N1S6M3</accession>
<dbReference type="SMART" id="SM00248">
    <property type="entry name" value="ANK"/>
    <property type="match status" value="3"/>
</dbReference>
<keyword evidence="1" id="KW-0677">Repeat</keyword>
<dbReference type="Gene3D" id="1.25.40.20">
    <property type="entry name" value="Ankyrin repeat-containing domain"/>
    <property type="match status" value="1"/>
</dbReference>
<dbReference type="Pfam" id="PF12796">
    <property type="entry name" value="Ank_2"/>
    <property type="match status" value="1"/>
</dbReference>
<evidence type="ECO:0000256" key="1">
    <source>
        <dbReference type="ARBA" id="ARBA00022737"/>
    </source>
</evidence>
<dbReference type="PANTHER" id="PTHR24171">
    <property type="entry name" value="ANKYRIN REPEAT DOMAIN-CONTAINING PROTEIN 39-RELATED"/>
    <property type="match status" value="1"/>
</dbReference>